<organism evidence="5 7">
    <name type="scientific">Dracunculus medinensis</name>
    <name type="common">Guinea worm</name>
    <dbReference type="NCBI Taxonomy" id="318479"/>
    <lineage>
        <taxon>Eukaryota</taxon>
        <taxon>Metazoa</taxon>
        <taxon>Ecdysozoa</taxon>
        <taxon>Nematoda</taxon>
        <taxon>Chromadorea</taxon>
        <taxon>Rhabditida</taxon>
        <taxon>Spirurina</taxon>
        <taxon>Dracunculoidea</taxon>
        <taxon>Dracunculidae</taxon>
        <taxon>Dracunculus</taxon>
    </lineage>
</organism>
<gene>
    <name evidence="4" type="ORF">DME_LOCUS4149</name>
</gene>
<reference evidence="7" key="1">
    <citation type="submission" date="2017-02" db="UniProtKB">
        <authorList>
            <consortium name="WormBaseParasite"/>
        </authorList>
    </citation>
    <scope>IDENTIFICATION</scope>
</reference>
<evidence type="ECO:0000313" key="4">
    <source>
        <dbReference type="EMBL" id="VDN54176.1"/>
    </source>
</evidence>
<evidence type="ECO:0000313" key="7">
    <source>
        <dbReference type="WBParaSite" id="DME_0001074601-mRNA-1"/>
    </source>
</evidence>
<feature type="chain" id="PRO_5033230045" evidence="2">
    <location>
        <begin position="17"/>
        <end position="162"/>
    </location>
</feature>
<dbReference type="Proteomes" id="UP000274756">
    <property type="component" value="Unassembled WGS sequence"/>
</dbReference>
<dbReference type="Pfam" id="PF01549">
    <property type="entry name" value="ShK"/>
    <property type="match status" value="2"/>
</dbReference>
<protein>
    <submittedName>
        <fullName evidence="7">ShKT domain-containing protein</fullName>
    </submittedName>
</protein>
<accession>A0A0N4URR4</accession>
<reference evidence="4 6" key="2">
    <citation type="submission" date="2018-11" db="EMBL/GenBank/DDBJ databases">
        <authorList>
            <consortium name="Pathogen Informatics"/>
        </authorList>
    </citation>
    <scope>NUCLEOTIDE SEQUENCE [LARGE SCALE GENOMIC DNA]</scope>
</reference>
<feature type="domain" description="ShKT" evidence="3">
    <location>
        <begin position="126"/>
        <end position="161"/>
    </location>
</feature>
<dbReference type="EMBL" id="UYYG01000331">
    <property type="protein sequence ID" value="VDN54176.1"/>
    <property type="molecule type" value="Genomic_DNA"/>
</dbReference>
<evidence type="ECO:0000259" key="3">
    <source>
        <dbReference type="PROSITE" id="PS51670"/>
    </source>
</evidence>
<evidence type="ECO:0000313" key="5">
    <source>
        <dbReference type="Proteomes" id="UP000038040"/>
    </source>
</evidence>
<evidence type="ECO:0000313" key="6">
    <source>
        <dbReference type="Proteomes" id="UP000274756"/>
    </source>
</evidence>
<dbReference type="Gene3D" id="1.10.10.1940">
    <property type="match status" value="1"/>
</dbReference>
<proteinExistence type="predicted"/>
<dbReference type="Proteomes" id="UP000038040">
    <property type="component" value="Unplaced"/>
</dbReference>
<dbReference type="WBParaSite" id="DME_0001074601-mRNA-1">
    <property type="protein sequence ID" value="DME_0001074601-mRNA-1"/>
    <property type="gene ID" value="DME_0001074601"/>
</dbReference>
<dbReference type="AlphaFoldDB" id="A0A0N4URR4"/>
<keyword evidence="2" id="KW-0732">Signal</keyword>
<comment type="caution">
    <text evidence="1">Lacks conserved residue(s) required for the propagation of feature annotation.</text>
</comment>
<sequence length="162" mass="17793">MLRLLVLATLYILVDGAAVDLNVCFMLVPTAQNPVKRPTVSVENCQDRDPAACFEIFKPDDNAALGQVLADNRMPNMGYKVRDTCQQDAYKMLARQMCPQTCATCCLTKEYNCENATTLSPPAATCRDERLNCAAIKAAHSCGGVFRTTMMQQCARTCGYCT</sequence>
<dbReference type="SMART" id="SM00254">
    <property type="entry name" value="ShKT"/>
    <property type="match status" value="2"/>
</dbReference>
<dbReference type="InterPro" id="IPR003582">
    <property type="entry name" value="ShKT_dom"/>
</dbReference>
<dbReference type="PROSITE" id="PS51670">
    <property type="entry name" value="SHKT"/>
    <property type="match status" value="1"/>
</dbReference>
<evidence type="ECO:0000256" key="2">
    <source>
        <dbReference type="SAM" id="SignalP"/>
    </source>
</evidence>
<keyword evidence="6" id="KW-1185">Reference proteome</keyword>
<name>A0A0N4URR4_DRAME</name>
<evidence type="ECO:0000256" key="1">
    <source>
        <dbReference type="PROSITE-ProRule" id="PRU01005"/>
    </source>
</evidence>
<feature type="signal peptide" evidence="2">
    <location>
        <begin position="1"/>
        <end position="16"/>
    </location>
</feature>